<keyword evidence="4 6" id="KW-0456">Lyase</keyword>
<sequence length="483" mass="52368">MDRPSPASAVDWENLIEAVRPYLSTLVDTQRTPNARPVLTDDDSFYESSRVPGPVPAVGTPLPGLLDEIISNVLDRGYLNGAHPHYFGYFHPRPLPVAVLGDSIASLLNQSPAAWRMGPAATAMEVRTLAWVADFIGYRGAVGSALPAGIFTSGGTLANISALKLARDAVLGEEVRERGISGDGPRATVYASAEAHYSLSRAMDMLGLGRRSLRLVPTDRAGRILVGTLLERIRDDRRAGHRPVAVVGMAGATATGAIDPLTELAAIAAEHGMWFHIDGAAAAVFADLARTRARFNGLSLADSVTLDPHKWLFLPYGLGCLLVRDPDRLSGSFSDQAHYWSHDSRTDFVHLGPEGARPWKSLGLWLALRHLGRDGYERLLMGNLDVAARLAERVLATDGLELFADPVLPICCFRATPPPGADSDDYNTALHRELIRRGDFHLTVCRPNDEVYLRVAINNHTTRREHVDALVEAVVAARATLGR</sequence>
<reference evidence="7 8" key="1">
    <citation type="journal article" date="2015" name="Genome Announc.">
        <title>Draft Genome Sequence of Norvancomycin-Producing Strain Amycolatopsis orientalis CPCC200066.</title>
        <authorList>
            <person name="Lei X."/>
            <person name="Yuan F."/>
            <person name="Shi Y."/>
            <person name="Li X."/>
            <person name="Wang L."/>
            <person name="Hong B."/>
        </authorList>
    </citation>
    <scope>NUCLEOTIDE SEQUENCE [LARGE SCALE GENOMIC DNA]</scope>
    <source>
        <strain evidence="7 8">B-37</strain>
    </source>
</reference>
<dbReference type="AlphaFoldDB" id="A0A193BUR4"/>
<evidence type="ECO:0000256" key="5">
    <source>
        <dbReference type="PIRSR" id="PIRSR602129-50"/>
    </source>
</evidence>
<evidence type="ECO:0008006" key="9">
    <source>
        <dbReference type="Google" id="ProtNLM"/>
    </source>
</evidence>
<protein>
    <recommendedName>
        <fullName evidence="9">Amino acid decarboxylase</fullName>
    </recommendedName>
</protein>
<evidence type="ECO:0000256" key="6">
    <source>
        <dbReference type="RuleBase" id="RU000382"/>
    </source>
</evidence>
<evidence type="ECO:0000256" key="1">
    <source>
        <dbReference type="ARBA" id="ARBA00001933"/>
    </source>
</evidence>
<evidence type="ECO:0000256" key="4">
    <source>
        <dbReference type="ARBA" id="ARBA00023239"/>
    </source>
</evidence>
<organism evidence="7 8">
    <name type="scientific">Amycolatopsis orientalis</name>
    <name type="common">Nocardia orientalis</name>
    <dbReference type="NCBI Taxonomy" id="31958"/>
    <lineage>
        <taxon>Bacteria</taxon>
        <taxon>Bacillati</taxon>
        <taxon>Actinomycetota</taxon>
        <taxon>Actinomycetes</taxon>
        <taxon>Pseudonocardiales</taxon>
        <taxon>Pseudonocardiaceae</taxon>
        <taxon>Amycolatopsis</taxon>
    </lineage>
</organism>
<dbReference type="InterPro" id="IPR002129">
    <property type="entry name" value="PyrdxlP-dep_de-COase"/>
</dbReference>
<dbReference type="Gene3D" id="3.40.640.10">
    <property type="entry name" value="Type I PLP-dependent aspartate aminotransferase-like (Major domain)"/>
    <property type="match status" value="1"/>
</dbReference>
<dbReference type="SUPFAM" id="SSF53383">
    <property type="entry name" value="PLP-dependent transferases"/>
    <property type="match status" value="1"/>
</dbReference>
<feature type="modified residue" description="N6-(pyridoxal phosphate)lysine" evidence="5">
    <location>
        <position position="310"/>
    </location>
</feature>
<dbReference type="InterPro" id="IPR015421">
    <property type="entry name" value="PyrdxlP-dep_Trfase_major"/>
</dbReference>
<dbReference type="GO" id="GO:0030170">
    <property type="term" value="F:pyridoxal phosphate binding"/>
    <property type="evidence" value="ECO:0007669"/>
    <property type="project" value="InterPro"/>
</dbReference>
<dbReference type="InterPro" id="IPR010977">
    <property type="entry name" value="Aromatic_deC"/>
</dbReference>
<dbReference type="GO" id="GO:0006520">
    <property type="term" value="P:amino acid metabolic process"/>
    <property type="evidence" value="ECO:0007669"/>
    <property type="project" value="InterPro"/>
</dbReference>
<accession>A0A193BUR4</accession>
<gene>
    <name evidence="7" type="ORF">SD37_09875</name>
</gene>
<name>A0A193BUR4_AMYOR</name>
<dbReference type="Gene3D" id="3.90.1150.170">
    <property type="match status" value="2"/>
</dbReference>
<dbReference type="GO" id="GO:0019752">
    <property type="term" value="P:carboxylic acid metabolic process"/>
    <property type="evidence" value="ECO:0007669"/>
    <property type="project" value="InterPro"/>
</dbReference>
<dbReference type="KEGG" id="aori:SD37_09875"/>
<evidence type="ECO:0000313" key="7">
    <source>
        <dbReference type="EMBL" id="ANN15920.1"/>
    </source>
</evidence>
<dbReference type="Proteomes" id="UP000093695">
    <property type="component" value="Chromosome"/>
</dbReference>
<evidence type="ECO:0000256" key="2">
    <source>
        <dbReference type="ARBA" id="ARBA00022793"/>
    </source>
</evidence>
<dbReference type="EMBL" id="CP016174">
    <property type="protein sequence ID" value="ANN15920.1"/>
    <property type="molecule type" value="Genomic_DNA"/>
</dbReference>
<comment type="similarity">
    <text evidence="6">Belongs to the group II decarboxylase family.</text>
</comment>
<keyword evidence="8" id="KW-1185">Reference proteome</keyword>
<dbReference type="GO" id="GO:0004058">
    <property type="term" value="F:aromatic-L-amino-acid decarboxylase activity"/>
    <property type="evidence" value="ECO:0007669"/>
    <property type="project" value="UniProtKB-ARBA"/>
</dbReference>
<dbReference type="PANTHER" id="PTHR11999">
    <property type="entry name" value="GROUP II PYRIDOXAL-5-PHOSPHATE DECARBOXYLASE"/>
    <property type="match status" value="1"/>
</dbReference>
<proteinExistence type="inferred from homology"/>
<evidence type="ECO:0000313" key="8">
    <source>
        <dbReference type="Proteomes" id="UP000093695"/>
    </source>
</evidence>
<comment type="cofactor">
    <cofactor evidence="1 5 6">
        <name>pyridoxal 5'-phosphate</name>
        <dbReference type="ChEBI" id="CHEBI:597326"/>
    </cofactor>
</comment>
<dbReference type="Pfam" id="PF00282">
    <property type="entry name" value="Pyridoxal_deC"/>
    <property type="match status" value="1"/>
</dbReference>
<dbReference type="InterPro" id="IPR015424">
    <property type="entry name" value="PyrdxlP-dep_Trfase"/>
</dbReference>
<keyword evidence="2" id="KW-0210">Decarboxylase</keyword>
<evidence type="ECO:0000256" key="3">
    <source>
        <dbReference type="ARBA" id="ARBA00022898"/>
    </source>
</evidence>
<keyword evidence="3 5" id="KW-0663">Pyridoxal phosphate</keyword>
<dbReference type="PRINTS" id="PR00800">
    <property type="entry name" value="YHDCRBOXLASE"/>
</dbReference>
<dbReference type="PANTHER" id="PTHR11999:SF70">
    <property type="entry name" value="MIP05841P"/>
    <property type="match status" value="1"/>
</dbReference>
<dbReference type="STRING" id="31958.SD37_09875"/>